<organism evidence="1 2">
    <name type="scientific">Vaccinium darrowii</name>
    <dbReference type="NCBI Taxonomy" id="229202"/>
    <lineage>
        <taxon>Eukaryota</taxon>
        <taxon>Viridiplantae</taxon>
        <taxon>Streptophyta</taxon>
        <taxon>Embryophyta</taxon>
        <taxon>Tracheophyta</taxon>
        <taxon>Spermatophyta</taxon>
        <taxon>Magnoliopsida</taxon>
        <taxon>eudicotyledons</taxon>
        <taxon>Gunneridae</taxon>
        <taxon>Pentapetalae</taxon>
        <taxon>asterids</taxon>
        <taxon>Ericales</taxon>
        <taxon>Ericaceae</taxon>
        <taxon>Vaccinioideae</taxon>
        <taxon>Vaccinieae</taxon>
        <taxon>Vaccinium</taxon>
    </lineage>
</organism>
<comment type="caution">
    <text evidence="1">The sequence shown here is derived from an EMBL/GenBank/DDBJ whole genome shotgun (WGS) entry which is preliminary data.</text>
</comment>
<proteinExistence type="predicted"/>
<sequence length="186" mass="21298">MQLHTKQQRIHYLGTLTNPLIGDVQHWEGQGFKLFFVGELQEDSVTCVMILPLHDYETFINNKYNDCSLDDLFKAFVCIFTSLLRYWRDFDRILALGILRQNIALVQQGELGTRKKPWTTIAAEERMESFILHQRNMEFVSDLIPGIAQSYFGGALPIMLAENEESVLLLMGLQGHAFGDVKVADD</sequence>
<evidence type="ECO:0000313" key="2">
    <source>
        <dbReference type="Proteomes" id="UP000828048"/>
    </source>
</evidence>
<evidence type="ECO:0000313" key="1">
    <source>
        <dbReference type="EMBL" id="KAH7852816.1"/>
    </source>
</evidence>
<gene>
    <name evidence="1" type="ORF">Vadar_029556</name>
</gene>
<protein>
    <submittedName>
        <fullName evidence="1">Uncharacterized protein</fullName>
    </submittedName>
</protein>
<name>A0ACB7YGX1_9ERIC</name>
<dbReference type="Proteomes" id="UP000828048">
    <property type="component" value="Chromosome 8"/>
</dbReference>
<dbReference type="EMBL" id="CM037158">
    <property type="protein sequence ID" value="KAH7852816.1"/>
    <property type="molecule type" value="Genomic_DNA"/>
</dbReference>
<accession>A0ACB7YGX1</accession>
<reference evidence="1 2" key="1">
    <citation type="journal article" date="2021" name="Hortic Res">
        <title>High-quality reference genome and annotation aids understanding of berry development for evergreen blueberry (Vaccinium darrowii).</title>
        <authorList>
            <person name="Yu J."/>
            <person name="Hulse-Kemp A.M."/>
            <person name="Babiker E."/>
            <person name="Staton M."/>
        </authorList>
    </citation>
    <scope>NUCLEOTIDE SEQUENCE [LARGE SCALE GENOMIC DNA]</scope>
    <source>
        <strain evidence="2">cv. NJ 8807/NJ 8810</strain>
        <tissue evidence="1">Young leaf</tissue>
    </source>
</reference>
<keyword evidence="2" id="KW-1185">Reference proteome</keyword>